<dbReference type="EMBL" id="MKZY01000009">
    <property type="protein sequence ID" value="OOO05294.1"/>
    <property type="molecule type" value="Genomic_DNA"/>
</dbReference>
<evidence type="ECO:0000313" key="3">
    <source>
        <dbReference type="Proteomes" id="UP000190312"/>
    </source>
</evidence>
<comment type="caution">
    <text evidence="2">The sequence shown here is derived from an EMBL/GenBank/DDBJ whole genome shotgun (WGS) entry which is preliminary data.</text>
</comment>
<sequence>MKFLHTIALIATFTVASATPAGSTPSQCTAAQANKCCTGLTNGILNLNVLPALCLPLVGSCNNQAACCETNGIWESIQLMDVPGQSGGYQRDLQHFTLNYNQPSYIPRKYRELMEFRLNYHVGTGKSGEPRYKPCQVFSFHQIPHAIWFEDALVHYGVPTVVFDLYILVPDIDVAADLLAKAGYAEVDLVVFPQQRLISPAGETRTVLLPAIDWKFPLTTDIRLEYAPLEDGSSHQVPFPPLAGLLDAMIDSWLDLPSDDSTLLLGLACQIP</sequence>
<protein>
    <recommendedName>
        <fullName evidence="4">Hydrophobin</fullName>
    </recommendedName>
</protein>
<evidence type="ECO:0000256" key="1">
    <source>
        <dbReference type="SAM" id="SignalP"/>
    </source>
</evidence>
<feature type="chain" id="PRO_5012210604" description="Hydrophobin" evidence="1">
    <location>
        <begin position="19"/>
        <end position="272"/>
    </location>
</feature>
<gene>
    <name evidence="2" type="ORF">OAory_01068100</name>
</gene>
<reference evidence="2 3" key="1">
    <citation type="submission" date="2016-10" db="EMBL/GenBank/DDBJ databases">
        <title>Genome sequencing of Aspergillus oryzae BCC7051.</title>
        <authorList>
            <person name="Thammarongtham C."/>
            <person name="Vorapreeda T."/>
            <person name="Nookaew I."/>
            <person name="Srisuk T."/>
            <person name="Land M."/>
            <person name="Jeennor S."/>
            <person name="Laoteng K."/>
        </authorList>
    </citation>
    <scope>NUCLEOTIDE SEQUENCE [LARGE SCALE GENOMIC DNA]</scope>
    <source>
        <strain evidence="2 3">BCC7051</strain>
    </source>
</reference>
<name>A0A1S9D8Y0_ASPOZ</name>
<keyword evidence="1" id="KW-0732">Signal</keyword>
<feature type="signal peptide" evidence="1">
    <location>
        <begin position="1"/>
        <end position="18"/>
    </location>
</feature>
<proteinExistence type="predicted"/>
<dbReference type="Proteomes" id="UP000190312">
    <property type="component" value="Unassembled WGS sequence"/>
</dbReference>
<organism evidence="2 3">
    <name type="scientific">Aspergillus oryzae</name>
    <name type="common">Yellow koji mold</name>
    <dbReference type="NCBI Taxonomy" id="5062"/>
    <lineage>
        <taxon>Eukaryota</taxon>
        <taxon>Fungi</taxon>
        <taxon>Dikarya</taxon>
        <taxon>Ascomycota</taxon>
        <taxon>Pezizomycotina</taxon>
        <taxon>Eurotiomycetes</taxon>
        <taxon>Eurotiomycetidae</taxon>
        <taxon>Eurotiales</taxon>
        <taxon>Aspergillaceae</taxon>
        <taxon>Aspergillus</taxon>
        <taxon>Aspergillus subgen. Circumdati</taxon>
    </lineage>
</organism>
<dbReference type="AlphaFoldDB" id="A0A1S9D8Y0"/>
<dbReference type="OrthoDB" id="2730545at2759"/>
<evidence type="ECO:0000313" key="2">
    <source>
        <dbReference type="EMBL" id="OOO05294.1"/>
    </source>
</evidence>
<accession>A0A1S9D8Y0</accession>
<evidence type="ECO:0008006" key="4">
    <source>
        <dbReference type="Google" id="ProtNLM"/>
    </source>
</evidence>